<dbReference type="Pfam" id="PF01823">
    <property type="entry name" value="MACPF"/>
    <property type="match status" value="1"/>
</dbReference>
<keyword evidence="7" id="KW-1015">Disulfide bond</keyword>
<evidence type="ECO:0000256" key="3">
    <source>
        <dbReference type="ARBA" id="ARBA00009214"/>
    </source>
</evidence>
<dbReference type="Proteomes" id="UP000298787">
    <property type="component" value="Chromosome 11"/>
</dbReference>
<dbReference type="InterPro" id="IPR020863">
    <property type="entry name" value="MACPF_CS"/>
</dbReference>
<dbReference type="PANTHER" id="PTHR46096">
    <property type="entry name" value="PERFORIN-1"/>
    <property type="match status" value="1"/>
</dbReference>
<evidence type="ECO:0000256" key="4">
    <source>
        <dbReference type="ARBA" id="ARBA00022525"/>
    </source>
</evidence>
<evidence type="ECO:0000256" key="5">
    <source>
        <dbReference type="ARBA" id="ARBA00022852"/>
    </source>
</evidence>
<organism evidence="10 11">
    <name type="scientific">Collichthys lucidus</name>
    <name type="common">Big head croaker</name>
    <name type="synonym">Sciaena lucida</name>
    <dbReference type="NCBI Taxonomy" id="240159"/>
    <lineage>
        <taxon>Eukaryota</taxon>
        <taxon>Metazoa</taxon>
        <taxon>Chordata</taxon>
        <taxon>Craniata</taxon>
        <taxon>Vertebrata</taxon>
        <taxon>Euteleostomi</taxon>
        <taxon>Actinopterygii</taxon>
        <taxon>Neopterygii</taxon>
        <taxon>Teleostei</taxon>
        <taxon>Neoteleostei</taxon>
        <taxon>Acanthomorphata</taxon>
        <taxon>Eupercaria</taxon>
        <taxon>Sciaenidae</taxon>
        <taxon>Collichthys</taxon>
    </lineage>
</organism>
<evidence type="ECO:0000256" key="6">
    <source>
        <dbReference type="ARBA" id="ARBA00023136"/>
    </source>
</evidence>
<dbReference type="GO" id="GO:0005576">
    <property type="term" value="C:extracellular region"/>
    <property type="evidence" value="ECO:0007669"/>
    <property type="project" value="UniProtKB-SubCell"/>
</dbReference>
<keyword evidence="4" id="KW-0964">Secreted</keyword>
<keyword evidence="6" id="KW-0472">Membrane</keyword>
<name>A0A4U5UTK7_COLLU</name>
<protein>
    <submittedName>
        <fullName evidence="10">Perforin-1</fullName>
    </submittedName>
</protein>
<accession>A0A4U5UTK7</accession>
<keyword evidence="5" id="KW-0204">Cytolysis</keyword>
<dbReference type="InterPro" id="IPR020864">
    <property type="entry name" value="MACPF"/>
</dbReference>
<dbReference type="PANTHER" id="PTHR46096:SF1">
    <property type="entry name" value="PERFORIN 1.5"/>
    <property type="match status" value="1"/>
</dbReference>
<dbReference type="PROSITE" id="PS51412">
    <property type="entry name" value="MACPF_2"/>
    <property type="match status" value="1"/>
</dbReference>
<evidence type="ECO:0000256" key="7">
    <source>
        <dbReference type="ARBA" id="ARBA00023157"/>
    </source>
</evidence>
<dbReference type="STRING" id="240159.A0A4U5UTK7"/>
<reference evidence="10 11" key="1">
    <citation type="submission" date="2019-01" db="EMBL/GenBank/DDBJ databases">
        <title>Genome Assembly of Collichthys lucidus.</title>
        <authorList>
            <person name="Cai M."/>
            <person name="Xiao S."/>
        </authorList>
    </citation>
    <scope>NUCLEOTIDE SEQUENCE [LARGE SCALE GENOMIC DNA]</scope>
    <source>
        <strain evidence="10">JT15FE1705JMU</strain>
        <tissue evidence="10">Muscle</tissue>
    </source>
</reference>
<gene>
    <name evidence="10" type="ORF">D9C73_012658</name>
</gene>
<dbReference type="GO" id="GO:0001913">
    <property type="term" value="P:T cell mediated cytotoxicity"/>
    <property type="evidence" value="ECO:0007669"/>
    <property type="project" value="TreeGrafter"/>
</dbReference>
<dbReference type="GO" id="GO:0051607">
    <property type="term" value="P:defense response to virus"/>
    <property type="evidence" value="ECO:0007669"/>
    <property type="project" value="TreeGrafter"/>
</dbReference>
<evidence type="ECO:0000313" key="11">
    <source>
        <dbReference type="Proteomes" id="UP000298787"/>
    </source>
</evidence>
<comment type="similarity">
    <text evidence="3">Belongs to the complement C6/C7/C8/C9 family.</text>
</comment>
<evidence type="ECO:0000256" key="8">
    <source>
        <dbReference type="SAM" id="MobiDB-lite"/>
    </source>
</evidence>
<evidence type="ECO:0000313" key="10">
    <source>
        <dbReference type="EMBL" id="TKS78516.1"/>
    </source>
</evidence>
<keyword evidence="11" id="KW-1185">Reference proteome</keyword>
<dbReference type="GO" id="GO:0022829">
    <property type="term" value="F:wide pore channel activity"/>
    <property type="evidence" value="ECO:0007669"/>
    <property type="project" value="TreeGrafter"/>
</dbReference>
<evidence type="ECO:0000259" key="9">
    <source>
        <dbReference type="PROSITE" id="PS51412"/>
    </source>
</evidence>
<dbReference type="InterPro" id="IPR052784">
    <property type="entry name" value="Perforin-1_pore-forming"/>
</dbReference>
<dbReference type="EMBL" id="CM014088">
    <property type="protein sequence ID" value="TKS78516.1"/>
    <property type="molecule type" value="Genomic_DNA"/>
</dbReference>
<dbReference type="GO" id="GO:0031640">
    <property type="term" value="P:killing of cells of another organism"/>
    <property type="evidence" value="ECO:0007669"/>
    <property type="project" value="UniProtKB-KW"/>
</dbReference>
<sequence>MVMLEVCRVQGCRTGSWSECEKAPFVPGHNLAGEGFDVVRMRRTGAYVINVKGHTADNHTCTLCPNRFQQGQIQKLPAAVLDWRPFSRCSKQLSSALHHSVDSLLRSSNSLVNNNWGLGLSLENIGNGVLGGSRSDLAKFARSQHSVDKATFAIHEISCTYYSYRLADHPQLSAEFTKHLKRLPLTFNSSQDRALYRRLIDTYGTHYIHQGFSESDVKNCLNVELKMALGFLPGNASFSNKCDNLLKGNMSMGFYQGFMTHKIEVSEGRGTFPTSSTSRTHLKHTTAG</sequence>
<feature type="domain" description="MACPF" evidence="9">
    <location>
        <begin position="16"/>
        <end position="288"/>
    </location>
</feature>
<proteinExistence type="inferred from homology"/>
<dbReference type="PROSITE" id="PS00279">
    <property type="entry name" value="MACPF_1"/>
    <property type="match status" value="1"/>
</dbReference>
<dbReference type="AlphaFoldDB" id="A0A4U5UTK7"/>
<feature type="region of interest" description="Disordered" evidence="8">
    <location>
        <begin position="269"/>
        <end position="288"/>
    </location>
</feature>
<dbReference type="GO" id="GO:0016020">
    <property type="term" value="C:membrane"/>
    <property type="evidence" value="ECO:0007669"/>
    <property type="project" value="UniProtKB-SubCell"/>
</dbReference>
<evidence type="ECO:0000256" key="2">
    <source>
        <dbReference type="ARBA" id="ARBA00004613"/>
    </source>
</evidence>
<comment type="subcellular location">
    <subcellularLocation>
        <location evidence="1">Membrane</location>
    </subcellularLocation>
    <subcellularLocation>
        <location evidence="2">Secreted</location>
    </subcellularLocation>
</comment>
<evidence type="ECO:0000256" key="1">
    <source>
        <dbReference type="ARBA" id="ARBA00004370"/>
    </source>
</evidence>
<dbReference type="GO" id="GO:0001771">
    <property type="term" value="P:immunological synapse formation"/>
    <property type="evidence" value="ECO:0007669"/>
    <property type="project" value="TreeGrafter"/>
</dbReference>